<feature type="non-terminal residue" evidence="1">
    <location>
        <position position="93"/>
    </location>
</feature>
<protein>
    <recommendedName>
        <fullName evidence="3">Reverse transcriptase domain-containing protein</fullName>
    </recommendedName>
</protein>
<reference evidence="1" key="1">
    <citation type="submission" date="2018-05" db="EMBL/GenBank/DDBJ databases">
        <title>Draft genome of Mucuna pruriens seed.</title>
        <authorList>
            <person name="Nnadi N.E."/>
            <person name="Vos R."/>
            <person name="Hasami M.H."/>
            <person name="Devisetty U.K."/>
            <person name="Aguiy J.C."/>
        </authorList>
    </citation>
    <scope>NUCLEOTIDE SEQUENCE [LARGE SCALE GENOMIC DNA]</scope>
    <source>
        <strain evidence="1">JCA_2017</strain>
    </source>
</reference>
<evidence type="ECO:0008006" key="3">
    <source>
        <dbReference type="Google" id="ProtNLM"/>
    </source>
</evidence>
<organism evidence="1 2">
    <name type="scientific">Mucuna pruriens</name>
    <name type="common">Velvet bean</name>
    <name type="synonym">Dolichos pruriens</name>
    <dbReference type="NCBI Taxonomy" id="157652"/>
    <lineage>
        <taxon>Eukaryota</taxon>
        <taxon>Viridiplantae</taxon>
        <taxon>Streptophyta</taxon>
        <taxon>Embryophyta</taxon>
        <taxon>Tracheophyta</taxon>
        <taxon>Spermatophyta</taxon>
        <taxon>Magnoliopsida</taxon>
        <taxon>eudicotyledons</taxon>
        <taxon>Gunneridae</taxon>
        <taxon>Pentapetalae</taxon>
        <taxon>rosids</taxon>
        <taxon>fabids</taxon>
        <taxon>Fabales</taxon>
        <taxon>Fabaceae</taxon>
        <taxon>Papilionoideae</taxon>
        <taxon>50 kb inversion clade</taxon>
        <taxon>NPAAA clade</taxon>
        <taxon>indigoferoid/millettioid clade</taxon>
        <taxon>Phaseoleae</taxon>
        <taxon>Mucuna</taxon>
    </lineage>
</organism>
<dbReference type="AlphaFoldDB" id="A0A371FD26"/>
<keyword evidence="2" id="KW-1185">Reference proteome</keyword>
<comment type="caution">
    <text evidence="1">The sequence shown here is derived from an EMBL/GenBank/DDBJ whole genome shotgun (WGS) entry which is preliminary data.</text>
</comment>
<sequence>MEIFADQEINDTLIVLIPKIDRVQNMKNFRPISLCNVTYKTMAKILAQRLRYMMQKLSFVQDILKDISIPQRIVDLSIVFLLRQWKYFRMEKH</sequence>
<dbReference type="Proteomes" id="UP000257109">
    <property type="component" value="Unassembled WGS sequence"/>
</dbReference>
<evidence type="ECO:0000313" key="2">
    <source>
        <dbReference type="Proteomes" id="UP000257109"/>
    </source>
</evidence>
<evidence type="ECO:0000313" key="1">
    <source>
        <dbReference type="EMBL" id="RDX76194.1"/>
    </source>
</evidence>
<gene>
    <name evidence="1" type="ORF">CR513_43845</name>
</gene>
<accession>A0A371FD26</accession>
<proteinExistence type="predicted"/>
<name>A0A371FD26_MUCPR</name>
<dbReference type="STRING" id="157652.A0A371FD26"/>
<dbReference type="EMBL" id="QJKJ01009598">
    <property type="protein sequence ID" value="RDX76194.1"/>
    <property type="molecule type" value="Genomic_DNA"/>
</dbReference>
<dbReference type="OrthoDB" id="1436718at2759"/>